<evidence type="ECO:0000256" key="3">
    <source>
        <dbReference type="ARBA" id="ARBA00022840"/>
    </source>
</evidence>
<evidence type="ECO:0000256" key="1">
    <source>
        <dbReference type="ARBA" id="ARBA00022598"/>
    </source>
</evidence>
<organism evidence="4">
    <name type="scientific">marine metagenome</name>
    <dbReference type="NCBI Taxonomy" id="408172"/>
    <lineage>
        <taxon>unclassified sequences</taxon>
        <taxon>metagenomes</taxon>
        <taxon>ecological metagenomes</taxon>
    </lineage>
</organism>
<dbReference type="PANTHER" id="PTHR43024:SF1">
    <property type="entry name" value="UDP-N-ACETYLMURAMOYL-TRIPEPTIDE--D-ALANYL-D-ALANINE LIGASE"/>
    <property type="match status" value="1"/>
</dbReference>
<dbReference type="Gene3D" id="3.40.1390.10">
    <property type="entry name" value="MurE/MurF, N-terminal domain"/>
    <property type="match status" value="1"/>
</dbReference>
<dbReference type="AlphaFoldDB" id="A0A382L491"/>
<evidence type="ECO:0000256" key="2">
    <source>
        <dbReference type="ARBA" id="ARBA00022741"/>
    </source>
</evidence>
<evidence type="ECO:0008006" key="5">
    <source>
        <dbReference type="Google" id="ProtNLM"/>
    </source>
</evidence>
<reference evidence="4" key="1">
    <citation type="submission" date="2018-05" db="EMBL/GenBank/DDBJ databases">
        <authorList>
            <person name="Lanie J.A."/>
            <person name="Ng W.-L."/>
            <person name="Kazmierczak K.M."/>
            <person name="Andrzejewski T.M."/>
            <person name="Davidsen T.M."/>
            <person name="Wayne K.J."/>
            <person name="Tettelin H."/>
            <person name="Glass J.I."/>
            <person name="Rusch D."/>
            <person name="Podicherti R."/>
            <person name="Tsui H.-C.T."/>
            <person name="Winkler M.E."/>
        </authorList>
    </citation>
    <scope>NUCLEOTIDE SEQUENCE</scope>
</reference>
<gene>
    <name evidence="4" type="ORF">METZ01_LOCUS282651</name>
</gene>
<dbReference type="InterPro" id="IPR051046">
    <property type="entry name" value="MurCDEF_CellWall_CoF430Synth"/>
</dbReference>
<name>A0A382L491_9ZZZZ</name>
<dbReference type="GO" id="GO:0016874">
    <property type="term" value="F:ligase activity"/>
    <property type="evidence" value="ECO:0007669"/>
    <property type="project" value="UniProtKB-KW"/>
</dbReference>
<evidence type="ECO:0000313" key="4">
    <source>
        <dbReference type="EMBL" id="SVC29797.1"/>
    </source>
</evidence>
<accession>A0A382L491</accession>
<keyword evidence="3" id="KW-0067">ATP-binding</keyword>
<dbReference type="SUPFAM" id="SSF63418">
    <property type="entry name" value="MurE/MurF N-terminal domain"/>
    <property type="match status" value="1"/>
</dbReference>
<feature type="non-terminal residue" evidence="4">
    <location>
        <position position="90"/>
    </location>
</feature>
<keyword evidence="1" id="KW-0436">Ligase</keyword>
<keyword evidence="2" id="KW-0547">Nucleotide-binding</keyword>
<protein>
    <recommendedName>
        <fullName evidence="5">Mur ligase N-terminal catalytic domain-containing protein</fullName>
    </recommendedName>
</protein>
<sequence length="90" mass="9206">VRMWASEVAVATGGELIGDDVLLDGAVQDSRRVVPGCLFVPLVAERDGHDFVNEAVAGGAGATLWHRDGLPGCGSVVRVSDTLAALGHLG</sequence>
<proteinExistence type="predicted"/>
<feature type="non-terminal residue" evidence="4">
    <location>
        <position position="1"/>
    </location>
</feature>
<dbReference type="EMBL" id="UINC01083768">
    <property type="protein sequence ID" value="SVC29797.1"/>
    <property type="molecule type" value="Genomic_DNA"/>
</dbReference>
<dbReference type="GO" id="GO:0005524">
    <property type="term" value="F:ATP binding"/>
    <property type="evidence" value="ECO:0007669"/>
    <property type="project" value="UniProtKB-KW"/>
</dbReference>
<dbReference type="InterPro" id="IPR035911">
    <property type="entry name" value="MurE/MurF_N"/>
</dbReference>
<dbReference type="PANTHER" id="PTHR43024">
    <property type="entry name" value="UDP-N-ACETYLMURAMOYL-TRIPEPTIDE--D-ALANYL-D-ALANINE LIGASE"/>
    <property type="match status" value="1"/>
</dbReference>